<dbReference type="Ensembl" id="ENSRNOT00000061556.3">
    <property type="protein sequence ID" value="ENSRNOP00000058273.2"/>
    <property type="gene ID" value="ENSRNOG00000023446.7"/>
</dbReference>
<proteinExistence type="predicted"/>
<dbReference type="Gene3D" id="3.30.710.10">
    <property type="entry name" value="Potassium Channel Kv1.1, Chain A"/>
    <property type="match status" value="2"/>
</dbReference>
<name>D3ZN57_RAT</name>
<dbReference type="RGD" id="2321418">
    <property type="gene designation" value="Btbd8"/>
</dbReference>
<feature type="compositionally biased region" description="Low complexity" evidence="1">
    <location>
        <begin position="11"/>
        <end position="20"/>
    </location>
</feature>
<dbReference type="PANTHER" id="PTHR22427:SF2">
    <property type="entry name" value="BTB_POZ DOMAIN-CONTAINING PROTEIN 8"/>
    <property type="match status" value="1"/>
</dbReference>
<organism evidence="3 4">
    <name type="scientific">Rattus norvegicus</name>
    <name type="common">Rat</name>
    <dbReference type="NCBI Taxonomy" id="10116"/>
    <lineage>
        <taxon>Eukaryota</taxon>
        <taxon>Metazoa</taxon>
        <taxon>Chordata</taxon>
        <taxon>Craniata</taxon>
        <taxon>Vertebrata</taxon>
        <taxon>Euteleostomi</taxon>
        <taxon>Mammalia</taxon>
        <taxon>Eutheria</taxon>
        <taxon>Euarchontoglires</taxon>
        <taxon>Glires</taxon>
        <taxon>Rodentia</taxon>
        <taxon>Myomorpha</taxon>
        <taxon>Muroidea</taxon>
        <taxon>Muridae</taxon>
        <taxon>Murinae</taxon>
        <taxon>Rattus</taxon>
    </lineage>
</organism>
<dbReference type="Proteomes" id="UP000002494">
    <property type="component" value="Chromosome 14"/>
</dbReference>
<protein>
    <submittedName>
        <fullName evidence="3">BTB domain containing 8</fullName>
    </submittedName>
</protein>
<gene>
    <name evidence="3 5" type="primary">Btbd8</name>
</gene>
<evidence type="ECO:0000313" key="4">
    <source>
        <dbReference type="Proteomes" id="UP000002494"/>
    </source>
</evidence>
<sequence length="252" mass="27451">MAHCGAGGAAPAGLPRSPGLGRKGLPRKGSGERRRLKAVVSEQLSRDVLRLLREEMHTDMVLSVSGSLFKVHRAVLLARAPGFHSHITGHTSRGLTDELIPVDSVEASEFKAFLQIVYSSNKSVKNYEEEILQKMQVGNVMPEKGLDVSFLQCRTSSDCFLGKHEIPADVTSGGDSFISKDDCDLEPVSELGADLLKLYLSQDYHDIDICVDGKSFKAHRAILSARSSYFAAMLSGCWAESSQECITLQGPR</sequence>
<reference evidence="3" key="2">
    <citation type="submission" date="2025-08" db="UniProtKB">
        <authorList>
            <consortium name="Ensembl"/>
        </authorList>
    </citation>
    <scope>IDENTIFICATION</scope>
    <source>
        <strain evidence="3">Brown Norway</strain>
    </source>
</reference>
<feature type="compositionally biased region" description="Gly residues" evidence="1">
    <location>
        <begin position="1"/>
        <end position="10"/>
    </location>
</feature>
<dbReference type="InterPro" id="IPR011333">
    <property type="entry name" value="SKP1/BTB/POZ_sf"/>
</dbReference>
<dbReference type="InterPro" id="IPR000210">
    <property type="entry name" value="BTB/POZ_dom"/>
</dbReference>
<feature type="domain" description="BTB" evidence="2">
    <location>
        <begin position="205"/>
        <end position="252"/>
    </location>
</feature>
<dbReference type="eggNOG" id="ENOG502S0TN">
    <property type="taxonomic scope" value="Eukaryota"/>
</dbReference>
<dbReference type="PANTHER" id="PTHR22427">
    <property type="entry name" value="GH15728P"/>
    <property type="match status" value="1"/>
</dbReference>
<dbReference type="Pfam" id="PF00651">
    <property type="entry name" value="BTB"/>
    <property type="match status" value="2"/>
</dbReference>
<evidence type="ECO:0000313" key="5">
    <source>
        <dbReference type="RGD" id="2321418"/>
    </source>
</evidence>
<dbReference type="GeneTree" id="ENSGT00940000154382"/>
<accession>D3ZN57</accession>
<dbReference type="STRING" id="10116.ENSRNOP00000058273"/>
<dbReference type="CDD" id="cd18285">
    <property type="entry name" value="BTB1_POZ_BTBD8"/>
    <property type="match status" value="1"/>
</dbReference>
<keyword evidence="4" id="KW-1185">Reference proteome</keyword>
<evidence type="ECO:0000259" key="2">
    <source>
        <dbReference type="PROSITE" id="PS50097"/>
    </source>
</evidence>
<dbReference type="Bgee" id="ENSRNOG00000047302">
    <property type="expression patterns" value="Expressed in quadriceps femoris and 17 other cell types or tissues"/>
</dbReference>
<dbReference type="PROSITE" id="PS50097">
    <property type="entry name" value="BTB"/>
    <property type="match status" value="2"/>
</dbReference>
<reference evidence="3" key="3">
    <citation type="submission" date="2025-09" db="UniProtKB">
        <authorList>
            <consortium name="Ensembl"/>
        </authorList>
    </citation>
    <scope>IDENTIFICATION</scope>
    <source>
        <strain evidence="3">Brown Norway</strain>
    </source>
</reference>
<evidence type="ECO:0000313" key="3">
    <source>
        <dbReference type="Ensembl" id="ENSRNOP00000058273.2"/>
    </source>
</evidence>
<dbReference type="InterPro" id="IPR040121">
    <property type="entry name" value="BTBD8_BTB_POZ_1"/>
</dbReference>
<dbReference type="AlphaFoldDB" id="D3ZN57"/>
<dbReference type="HOGENOM" id="CLU_062039_0_0_1"/>
<dbReference type="InParanoid" id="D3ZN57"/>
<feature type="region of interest" description="Disordered" evidence="1">
    <location>
        <begin position="1"/>
        <end position="36"/>
    </location>
</feature>
<dbReference type="VEuPathDB" id="HostDB:ENSRNOG00000023446"/>
<feature type="domain" description="BTB" evidence="2">
    <location>
        <begin position="58"/>
        <end position="126"/>
    </location>
</feature>
<evidence type="ECO:0000256" key="1">
    <source>
        <dbReference type="SAM" id="MobiDB-lite"/>
    </source>
</evidence>
<reference evidence="3" key="1">
    <citation type="submission" date="2024-01" db="EMBL/GenBank/DDBJ databases">
        <title>GRCr8: a new rat reference genome assembly contstructed from accurate long reads and long range scaffolding.</title>
        <authorList>
            <person name="Doris P.A."/>
            <person name="Kalbfleisch T."/>
            <person name="Li K."/>
            <person name="Howe K."/>
            <person name="Wood J."/>
        </authorList>
    </citation>
    <scope>NUCLEOTIDE SEQUENCE [LARGE SCALE GENOMIC DNA]</scope>
    <source>
        <strain evidence="3">Brown Norway</strain>
    </source>
</reference>
<dbReference type="SUPFAM" id="SSF54695">
    <property type="entry name" value="POZ domain"/>
    <property type="match status" value="2"/>
</dbReference>
<dbReference type="PaxDb" id="10116-ENSRNOP00000058273"/>